<evidence type="ECO:0000313" key="2">
    <source>
        <dbReference type="Proteomes" id="UP000320762"/>
    </source>
</evidence>
<organism evidence="1 2">
    <name type="scientific">Schizophyllum amplum</name>
    <dbReference type="NCBI Taxonomy" id="97359"/>
    <lineage>
        <taxon>Eukaryota</taxon>
        <taxon>Fungi</taxon>
        <taxon>Dikarya</taxon>
        <taxon>Basidiomycota</taxon>
        <taxon>Agaricomycotina</taxon>
        <taxon>Agaricomycetes</taxon>
        <taxon>Agaricomycetidae</taxon>
        <taxon>Agaricales</taxon>
        <taxon>Schizophyllaceae</taxon>
        <taxon>Schizophyllum</taxon>
    </lineage>
</organism>
<accession>A0A550CLU2</accession>
<gene>
    <name evidence="1" type="ORF">BD626DRAFT_581946</name>
</gene>
<dbReference type="OrthoDB" id="10648038at2759"/>
<protein>
    <submittedName>
        <fullName evidence="1">Uncharacterized protein</fullName>
    </submittedName>
</protein>
<reference evidence="1 2" key="1">
    <citation type="journal article" date="2019" name="New Phytol.">
        <title>Comparative genomics reveals unique wood-decay strategies and fruiting body development in the Schizophyllaceae.</title>
        <authorList>
            <person name="Almasi E."/>
            <person name="Sahu N."/>
            <person name="Krizsan K."/>
            <person name="Balint B."/>
            <person name="Kovacs G.M."/>
            <person name="Kiss B."/>
            <person name="Cseklye J."/>
            <person name="Drula E."/>
            <person name="Henrissat B."/>
            <person name="Nagy I."/>
            <person name="Chovatia M."/>
            <person name="Adam C."/>
            <person name="LaButti K."/>
            <person name="Lipzen A."/>
            <person name="Riley R."/>
            <person name="Grigoriev I.V."/>
            <person name="Nagy L.G."/>
        </authorList>
    </citation>
    <scope>NUCLEOTIDE SEQUENCE [LARGE SCALE GENOMIC DNA]</scope>
    <source>
        <strain evidence="1 2">NL-1724</strain>
    </source>
</reference>
<dbReference type="Proteomes" id="UP000320762">
    <property type="component" value="Unassembled WGS sequence"/>
</dbReference>
<proteinExistence type="predicted"/>
<keyword evidence="2" id="KW-1185">Reference proteome</keyword>
<comment type="caution">
    <text evidence="1">The sequence shown here is derived from an EMBL/GenBank/DDBJ whole genome shotgun (WGS) entry which is preliminary data.</text>
</comment>
<evidence type="ECO:0000313" key="1">
    <source>
        <dbReference type="EMBL" id="TRM65728.1"/>
    </source>
</evidence>
<dbReference type="EMBL" id="VDMD01000004">
    <property type="protein sequence ID" value="TRM65728.1"/>
    <property type="molecule type" value="Genomic_DNA"/>
</dbReference>
<dbReference type="AlphaFoldDB" id="A0A550CLU2"/>
<sequence>MPPATTIAIIRNMKLENVPEIFQDFNVHYCELIVEDGQAEQWKAYVRCAPMRGLSHLSRSLAGYVDELHCRDRVPVNIVKLEERVLHFEVLAAIAYYWVAGRRRGKLSDSVKERNSIAFSFLDYLHNVRLGNQENYDLAFKTFFVPLVDHLSKRSDRRIYGFDTNMDEWNEDLMIIKHLRPDNLLDALEPAAKKPRLLGSDGRRYWRVDEASRKRSCKYINPDTLGTSSRQALIRRRDVSHSPSAYRSLSVSCSSSASHSSSALQSISSLGAVAGSSRVTAASGANESHAESSTSVHINQASTRRISCVDNSAEEHASILGNVKAWFGF</sequence>
<name>A0A550CLU2_9AGAR</name>